<dbReference type="EMBL" id="JADEXP010000390">
    <property type="protein sequence ID" value="MBE9070205.1"/>
    <property type="molecule type" value="Genomic_DNA"/>
</dbReference>
<protein>
    <submittedName>
        <fullName evidence="2">Uncharacterized protein</fullName>
    </submittedName>
</protein>
<proteinExistence type="predicted"/>
<gene>
    <name evidence="2" type="ORF">IQ260_26545</name>
</gene>
<evidence type="ECO:0000256" key="1">
    <source>
        <dbReference type="SAM" id="Phobius"/>
    </source>
</evidence>
<evidence type="ECO:0000313" key="3">
    <source>
        <dbReference type="Proteomes" id="UP000615026"/>
    </source>
</evidence>
<comment type="caution">
    <text evidence="2">The sequence shown here is derived from an EMBL/GenBank/DDBJ whole genome shotgun (WGS) entry which is preliminary data.</text>
</comment>
<sequence length="73" mass="7975">MWTTFFTATAILLIAIRVFLTADKQFEVIAAGLTATACVMIMIGVSPPALQVALLVVIFLIENWILDHPLKTS</sequence>
<organism evidence="2 3">
    <name type="scientific">Leptolyngbya cf. ectocarpi LEGE 11479</name>
    <dbReference type="NCBI Taxonomy" id="1828722"/>
    <lineage>
        <taxon>Bacteria</taxon>
        <taxon>Bacillati</taxon>
        <taxon>Cyanobacteriota</taxon>
        <taxon>Cyanophyceae</taxon>
        <taxon>Leptolyngbyales</taxon>
        <taxon>Leptolyngbyaceae</taxon>
        <taxon>Leptolyngbya group</taxon>
        <taxon>Leptolyngbya</taxon>
    </lineage>
</organism>
<dbReference type="Proteomes" id="UP000615026">
    <property type="component" value="Unassembled WGS sequence"/>
</dbReference>
<keyword evidence="1" id="KW-0812">Transmembrane</keyword>
<reference evidence="2" key="1">
    <citation type="submission" date="2020-10" db="EMBL/GenBank/DDBJ databases">
        <authorList>
            <person name="Castelo-Branco R."/>
            <person name="Eusebio N."/>
            <person name="Adriana R."/>
            <person name="Vieira A."/>
            <person name="Brugerolle De Fraissinette N."/>
            <person name="Rezende De Castro R."/>
            <person name="Schneider M.P."/>
            <person name="Vasconcelos V."/>
            <person name="Leao P.N."/>
        </authorList>
    </citation>
    <scope>NUCLEOTIDE SEQUENCE</scope>
    <source>
        <strain evidence="2">LEGE 11479</strain>
    </source>
</reference>
<keyword evidence="1" id="KW-1133">Transmembrane helix</keyword>
<keyword evidence="3" id="KW-1185">Reference proteome</keyword>
<accession>A0A929FA59</accession>
<feature type="transmembrane region" description="Helical" evidence="1">
    <location>
        <begin position="31"/>
        <end position="61"/>
    </location>
</feature>
<dbReference type="AlphaFoldDB" id="A0A929FA59"/>
<keyword evidence="1" id="KW-0472">Membrane</keyword>
<evidence type="ECO:0000313" key="2">
    <source>
        <dbReference type="EMBL" id="MBE9070205.1"/>
    </source>
</evidence>
<name>A0A929FA59_LEPEC</name>
<dbReference type="RefSeq" id="WP_193996087.1">
    <property type="nucleotide sequence ID" value="NZ_JADEXP010000390.1"/>
</dbReference>